<keyword evidence="5" id="KW-1185">Reference proteome</keyword>
<evidence type="ECO:0000259" key="3">
    <source>
        <dbReference type="Pfam" id="PF14634"/>
    </source>
</evidence>
<feature type="domain" description="RING-type" evidence="3">
    <location>
        <begin position="20"/>
        <end position="61"/>
    </location>
</feature>
<evidence type="ECO:0000313" key="5">
    <source>
        <dbReference type="Proteomes" id="UP000308652"/>
    </source>
</evidence>
<feature type="region of interest" description="Disordered" evidence="2">
    <location>
        <begin position="149"/>
        <end position="248"/>
    </location>
</feature>
<evidence type="ECO:0000313" key="4">
    <source>
        <dbReference type="EMBL" id="TFK42405.1"/>
    </source>
</evidence>
<feature type="coiled-coil region" evidence="1">
    <location>
        <begin position="114"/>
        <end position="148"/>
    </location>
</feature>
<feature type="compositionally biased region" description="Polar residues" evidence="2">
    <location>
        <begin position="158"/>
        <end position="170"/>
    </location>
</feature>
<sequence>MSTAPEINEQEFNFWQFVACAKCQLPFLFEAGPMVPFWLTNCGHVVCNSHLSPNQSCVVCETPDIQVAPLQQEMDPPMSSWFRSVPDELYNVAFAVKFQLETMGSQISFFRAKHQQLRIGIDKLRRNVSELNRRNQELFHENDQFRQQLGLPRHNPNDDQIPSGNPNSNGKRPMVSAQYHDRDRKPMISSSPHSIATPVGPNRLTLLPGQQVPGLSNHQNAATMDQSDPAHLQPDARTAHPTQQRPTSSRLIQEYAYRPPQTPQFHALPLSYTQAAPETLQPQQPSYDGQKPPHSQSSSKFRPAPLPPDPGSSIRHSSSVRPTQNTSNVSQARRLTNMGPPPTPRHLHQAQNGPFMQAPPSVCGNPSGVLPPGTSQGANNARRLVTVPLSATTPQRFFPSSNRASQLAFGSRASSRAILPTAASGDQRRPFFAQGT</sequence>
<gene>
    <name evidence="4" type="ORF">BDQ12DRAFT_732058</name>
</gene>
<dbReference type="AlphaFoldDB" id="A0A5C3MCL5"/>
<dbReference type="InterPro" id="IPR001841">
    <property type="entry name" value="Znf_RING"/>
</dbReference>
<feature type="compositionally biased region" description="Polar residues" evidence="2">
    <location>
        <begin position="314"/>
        <end position="334"/>
    </location>
</feature>
<evidence type="ECO:0000256" key="1">
    <source>
        <dbReference type="SAM" id="Coils"/>
    </source>
</evidence>
<protein>
    <recommendedName>
        <fullName evidence="3">RING-type domain-containing protein</fullName>
    </recommendedName>
</protein>
<accession>A0A5C3MCL5</accession>
<dbReference type="Proteomes" id="UP000308652">
    <property type="component" value="Unassembled WGS sequence"/>
</dbReference>
<feature type="compositionally biased region" description="Polar residues" evidence="2">
    <location>
        <begin position="213"/>
        <end position="226"/>
    </location>
</feature>
<dbReference type="STRING" id="68775.A0A5C3MCL5"/>
<evidence type="ECO:0000256" key="2">
    <source>
        <dbReference type="SAM" id="MobiDB-lite"/>
    </source>
</evidence>
<feature type="region of interest" description="Disordered" evidence="2">
    <location>
        <begin position="280"/>
        <end position="379"/>
    </location>
</feature>
<feature type="compositionally biased region" description="Polar residues" evidence="2">
    <location>
        <begin position="280"/>
        <end position="300"/>
    </location>
</feature>
<dbReference type="EMBL" id="ML213592">
    <property type="protein sequence ID" value="TFK42405.1"/>
    <property type="molecule type" value="Genomic_DNA"/>
</dbReference>
<proteinExistence type="predicted"/>
<organism evidence="4 5">
    <name type="scientific">Crucibulum laeve</name>
    <dbReference type="NCBI Taxonomy" id="68775"/>
    <lineage>
        <taxon>Eukaryota</taxon>
        <taxon>Fungi</taxon>
        <taxon>Dikarya</taxon>
        <taxon>Basidiomycota</taxon>
        <taxon>Agaricomycotina</taxon>
        <taxon>Agaricomycetes</taxon>
        <taxon>Agaricomycetidae</taxon>
        <taxon>Agaricales</taxon>
        <taxon>Agaricineae</taxon>
        <taxon>Nidulariaceae</taxon>
        <taxon>Crucibulum</taxon>
    </lineage>
</organism>
<name>A0A5C3MCL5_9AGAR</name>
<dbReference type="Pfam" id="PF14634">
    <property type="entry name" value="zf-RING_5"/>
    <property type="match status" value="1"/>
</dbReference>
<reference evidence="4 5" key="1">
    <citation type="journal article" date="2019" name="Nat. Ecol. Evol.">
        <title>Megaphylogeny resolves global patterns of mushroom evolution.</title>
        <authorList>
            <person name="Varga T."/>
            <person name="Krizsan K."/>
            <person name="Foldi C."/>
            <person name="Dima B."/>
            <person name="Sanchez-Garcia M."/>
            <person name="Sanchez-Ramirez S."/>
            <person name="Szollosi G.J."/>
            <person name="Szarkandi J.G."/>
            <person name="Papp V."/>
            <person name="Albert L."/>
            <person name="Andreopoulos W."/>
            <person name="Angelini C."/>
            <person name="Antonin V."/>
            <person name="Barry K.W."/>
            <person name="Bougher N.L."/>
            <person name="Buchanan P."/>
            <person name="Buyck B."/>
            <person name="Bense V."/>
            <person name="Catcheside P."/>
            <person name="Chovatia M."/>
            <person name="Cooper J."/>
            <person name="Damon W."/>
            <person name="Desjardin D."/>
            <person name="Finy P."/>
            <person name="Geml J."/>
            <person name="Haridas S."/>
            <person name="Hughes K."/>
            <person name="Justo A."/>
            <person name="Karasinski D."/>
            <person name="Kautmanova I."/>
            <person name="Kiss B."/>
            <person name="Kocsube S."/>
            <person name="Kotiranta H."/>
            <person name="LaButti K.M."/>
            <person name="Lechner B.E."/>
            <person name="Liimatainen K."/>
            <person name="Lipzen A."/>
            <person name="Lukacs Z."/>
            <person name="Mihaltcheva S."/>
            <person name="Morgado L.N."/>
            <person name="Niskanen T."/>
            <person name="Noordeloos M.E."/>
            <person name="Ohm R.A."/>
            <person name="Ortiz-Santana B."/>
            <person name="Ovrebo C."/>
            <person name="Racz N."/>
            <person name="Riley R."/>
            <person name="Savchenko A."/>
            <person name="Shiryaev A."/>
            <person name="Soop K."/>
            <person name="Spirin V."/>
            <person name="Szebenyi C."/>
            <person name="Tomsovsky M."/>
            <person name="Tulloss R.E."/>
            <person name="Uehling J."/>
            <person name="Grigoriev I.V."/>
            <person name="Vagvolgyi C."/>
            <person name="Papp T."/>
            <person name="Martin F.M."/>
            <person name="Miettinen O."/>
            <person name="Hibbett D.S."/>
            <person name="Nagy L.G."/>
        </authorList>
    </citation>
    <scope>NUCLEOTIDE SEQUENCE [LARGE SCALE GENOMIC DNA]</scope>
    <source>
        <strain evidence="4 5">CBS 166.37</strain>
    </source>
</reference>
<keyword evidence="1" id="KW-0175">Coiled coil</keyword>
<dbReference type="OrthoDB" id="2535391at2759"/>